<dbReference type="PROSITE" id="PS50989">
    <property type="entry name" value="COA_CT_CTER"/>
    <property type="match status" value="1"/>
</dbReference>
<name>A0ABW1WAL6_9GAMM</name>
<dbReference type="HAMAP" id="MF_00823">
    <property type="entry name" value="AcetylCoA_CT_alpha"/>
    <property type="match status" value="1"/>
</dbReference>
<dbReference type="InterPro" id="IPR029045">
    <property type="entry name" value="ClpP/crotonase-like_dom_sf"/>
</dbReference>
<comment type="subcellular location">
    <subcellularLocation>
        <location evidence="10">Cytoplasm</location>
    </subcellularLocation>
</comment>
<evidence type="ECO:0000259" key="11">
    <source>
        <dbReference type="PROSITE" id="PS50989"/>
    </source>
</evidence>
<dbReference type="Gene3D" id="3.90.226.10">
    <property type="entry name" value="2-enoyl-CoA Hydratase, Chain A, domain 1"/>
    <property type="match status" value="1"/>
</dbReference>
<keyword evidence="8 10" id="KW-0275">Fatty acid biosynthesis</keyword>
<comment type="function">
    <text evidence="10">Component of the acetyl coenzyme A carboxylase (ACC) complex. First, biotin carboxylase catalyzes the carboxylation of biotin on its carrier protein (BCCP) and then the CO(2) group is transferred by the carboxyltransferase to acetyl-CoA to form malonyl-CoA.</text>
</comment>
<comment type="similarity">
    <text evidence="10">Belongs to the AccA family.</text>
</comment>
<keyword evidence="5 10" id="KW-0276">Fatty acid metabolism</keyword>
<dbReference type="NCBIfam" id="NF041504">
    <property type="entry name" value="AccA_sub"/>
    <property type="match status" value="1"/>
</dbReference>
<proteinExistence type="inferred from homology"/>
<evidence type="ECO:0000313" key="12">
    <source>
        <dbReference type="EMBL" id="MFC6381987.1"/>
    </source>
</evidence>
<sequence length="304" mass="33925">MSLQLYFHYPKTDNDVTIKYNHIEHKSINYKYEREASMSTVWDSVQLARHAKRPLFMDYVNQLFTEFDELHGDRAFADDKAILGGLARLNGMPVMVVGQHRGRSTRERIEHNFGMANPEGYRKIIRLVKMAERFNIPVMTFVDTQGAYPGIGAEERGQAQAIAESIAVFSSLKVPIIVTIIGEGGSGGALAIGVGDKVNMLQNSIYSVISPEGCASILWKTAEKAQDASEALKLNAINLYQMGLIDAVIDEGEGAHIQPQPVMTALKALLVEQLDELKDLDTHTRCELRYEKFKSFNSEVMLPC</sequence>
<keyword evidence="7 10" id="KW-0443">Lipid metabolism</keyword>
<dbReference type="NCBIfam" id="NF004344">
    <property type="entry name" value="PRK05724.1"/>
    <property type="match status" value="1"/>
</dbReference>
<evidence type="ECO:0000256" key="7">
    <source>
        <dbReference type="ARBA" id="ARBA00023098"/>
    </source>
</evidence>
<dbReference type="PRINTS" id="PR01069">
    <property type="entry name" value="ACCCTRFRASEA"/>
</dbReference>
<dbReference type="PANTHER" id="PTHR42853">
    <property type="entry name" value="ACETYL-COENZYME A CARBOXYLASE CARBOXYL TRANSFERASE SUBUNIT ALPHA"/>
    <property type="match status" value="1"/>
</dbReference>
<dbReference type="Pfam" id="PF03255">
    <property type="entry name" value="ACCA"/>
    <property type="match status" value="1"/>
</dbReference>
<evidence type="ECO:0000256" key="10">
    <source>
        <dbReference type="HAMAP-Rule" id="MF_00823"/>
    </source>
</evidence>
<evidence type="ECO:0000256" key="1">
    <source>
        <dbReference type="ARBA" id="ARBA00004956"/>
    </source>
</evidence>
<keyword evidence="6 10" id="KW-0067">ATP-binding</keyword>
<keyword evidence="4 10" id="KW-0547">Nucleotide-binding</keyword>
<evidence type="ECO:0000256" key="5">
    <source>
        <dbReference type="ARBA" id="ARBA00022832"/>
    </source>
</evidence>
<dbReference type="SUPFAM" id="SSF52096">
    <property type="entry name" value="ClpP/crotonase"/>
    <property type="match status" value="1"/>
</dbReference>
<protein>
    <recommendedName>
        <fullName evidence="10">Acetyl-coenzyme A carboxylase carboxyl transferase subunit alpha</fullName>
        <shortName evidence="10">ACCase subunit alpha</shortName>
        <shortName evidence="10">Acetyl-CoA carboxylase carboxyltransferase subunit alpha</shortName>
        <ecNumber evidence="10">2.1.3.15</ecNumber>
    </recommendedName>
</protein>
<keyword evidence="13" id="KW-1185">Reference proteome</keyword>
<evidence type="ECO:0000256" key="4">
    <source>
        <dbReference type="ARBA" id="ARBA00022741"/>
    </source>
</evidence>
<dbReference type="PANTHER" id="PTHR42853:SF3">
    <property type="entry name" value="ACETYL-COENZYME A CARBOXYLASE CARBOXYL TRANSFERASE SUBUNIT ALPHA, CHLOROPLASTIC"/>
    <property type="match status" value="1"/>
</dbReference>
<dbReference type="EMBL" id="JBHSTZ010000033">
    <property type="protein sequence ID" value="MFC6381987.1"/>
    <property type="molecule type" value="Genomic_DNA"/>
</dbReference>
<keyword evidence="3 10" id="KW-0808">Transferase</keyword>
<dbReference type="EC" id="2.1.3.15" evidence="10"/>
<comment type="subunit">
    <text evidence="10">Acetyl-CoA carboxylase is a heterohexamer composed of biotin carboxyl carrier protein (AccB), biotin carboxylase (AccC) and two subunits each of ACCase subunit alpha (AccA) and ACCase subunit beta (AccD).</text>
</comment>
<dbReference type="RefSeq" id="WP_227691947.1">
    <property type="nucleotide sequence ID" value="NZ_CAJGZK010000021.1"/>
</dbReference>
<reference evidence="13" key="1">
    <citation type="journal article" date="2019" name="Int. J. Syst. Evol. Microbiol.">
        <title>The Global Catalogue of Microorganisms (GCM) 10K type strain sequencing project: providing services to taxonomists for standard genome sequencing and annotation.</title>
        <authorList>
            <consortium name="The Broad Institute Genomics Platform"/>
            <consortium name="The Broad Institute Genome Sequencing Center for Infectious Disease"/>
            <person name="Wu L."/>
            <person name="Ma J."/>
        </authorList>
    </citation>
    <scope>NUCLEOTIDE SEQUENCE [LARGE SCALE GENOMIC DNA]</scope>
    <source>
        <strain evidence="13">CCM 2050</strain>
    </source>
</reference>
<dbReference type="GO" id="GO:0003989">
    <property type="term" value="F:acetyl-CoA carboxylase activity"/>
    <property type="evidence" value="ECO:0007669"/>
    <property type="project" value="UniProtKB-EC"/>
</dbReference>
<dbReference type="Proteomes" id="UP001596264">
    <property type="component" value="Unassembled WGS sequence"/>
</dbReference>
<evidence type="ECO:0000313" key="13">
    <source>
        <dbReference type="Proteomes" id="UP001596264"/>
    </source>
</evidence>
<dbReference type="NCBIfam" id="TIGR00513">
    <property type="entry name" value="accA"/>
    <property type="match status" value="1"/>
</dbReference>
<evidence type="ECO:0000256" key="6">
    <source>
        <dbReference type="ARBA" id="ARBA00022840"/>
    </source>
</evidence>
<organism evidence="12 13">
    <name type="scientific">Psychrobacter glacincola</name>
    <dbReference type="NCBI Taxonomy" id="56810"/>
    <lineage>
        <taxon>Bacteria</taxon>
        <taxon>Pseudomonadati</taxon>
        <taxon>Pseudomonadota</taxon>
        <taxon>Gammaproteobacteria</taxon>
        <taxon>Moraxellales</taxon>
        <taxon>Moraxellaceae</taxon>
        <taxon>Psychrobacter</taxon>
    </lineage>
</organism>
<evidence type="ECO:0000256" key="2">
    <source>
        <dbReference type="ARBA" id="ARBA00022516"/>
    </source>
</evidence>
<comment type="caution">
    <text evidence="12">The sequence shown here is derived from an EMBL/GenBank/DDBJ whole genome shotgun (WGS) entry which is preliminary data.</text>
</comment>
<comment type="pathway">
    <text evidence="1 10">Lipid metabolism; malonyl-CoA biosynthesis; malonyl-CoA from acetyl-CoA: step 1/1.</text>
</comment>
<evidence type="ECO:0000256" key="3">
    <source>
        <dbReference type="ARBA" id="ARBA00022679"/>
    </source>
</evidence>
<comment type="catalytic activity">
    <reaction evidence="9 10">
        <text>N(6)-carboxybiotinyl-L-lysyl-[protein] + acetyl-CoA = N(6)-biotinyl-L-lysyl-[protein] + malonyl-CoA</text>
        <dbReference type="Rhea" id="RHEA:54728"/>
        <dbReference type="Rhea" id="RHEA-COMP:10505"/>
        <dbReference type="Rhea" id="RHEA-COMP:10506"/>
        <dbReference type="ChEBI" id="CHEBI:57288"/>
        <dbReference type="ChEBI" id="CHEBI:57384"/>
        <dbReference type="ChEBI" id="CHEBI:83144"/>
        <dbReference type="ChEBI" id="CHEBI:83145"/>
        <dbReference type="EC" id="2.1.3.15"/>
    </reaction>
</comment>
<evidence type="ECO:0000256" key="8">
    <source>
        <dbReference type="ARBA" id="ARBA00023160"/>
    </source>
</evidence>
<keyword evidence="10" id="KW-0963">Cytoplasm</keyword>
<keyword evidence="12" id="KW-0436">Ligase</keyword>
<keyword evidence="2 10" id="KW-0444">Lipid biosynthesis</keyword>
<dbReference type="InterPro" id="IPR001095">
    <property type="entry name" value="Acetyl_CoA_COase_a_su"/>
</dbReference>
<gene>
    <name evidence="10" type="primary">accA</name>
    <name evidence="12" type="ORF">ACFP58_11050</name>
</gene>
<accession>A0ABW1WAL6</accession>
<dbReference type="InterPro" id="IPR011763">
    <property type="entry name" value="COA_CT_C"/>
</dbReference>
<feature type="domain" description="CoA carboxyltransferase C-terminal" evidence="11">
    <location>
        <begin position="29"/>
        <end position="276"/>
    </location>
</feature>
<evidence type="ECO:0000256" key="9">
    <source>
        <dbReference type="ARBA" id="ARBA00049152"/>
    </source>
</evidence>